<evidence type="ECO:0000313" key="13">
    <source>
        <dbReference type="EMBL" id="TWH77700.1"/>
    </source>
</evidence>
<evidence type="ECO:0000256" key="9">
    <source>
        <dbReference type="SAM" id="Coils"/>
    </source>
</evidence>
<keyword evidence="14" id="KW-1185">Reference proteome</keyword>
<evidence type="ECO:0000256" key="10">
    <source>
        <dbReference type="SAM" id="Phobius"/>
    </source>
</evidence>
<feature type="transmembrane region" description="Helical" evidence="10">
    <location>
        <begin position="12"/>
        <end position="35"/>
    </location>
</feature>
<dbReference type="Pfam" id="PF00015">
    <property type="entry name" value="MCPsignal"/>
    <property type="match status" value="1"/>
</dbReference>
<evidence type="ECO:0000256" key="2">
    <source>
        <dbReference type="ARBA" id="ARBA00022475"/>
    </source>
</evidence>
<dbReference type="SUPFAM" id="SSF58104">
    <property type="entry name" value="Methyl-accepting chemotaxis protein (MCP) signaling domain"/>
    <property type="match status" value="1"/>
</dbReference>
<feature type="transmembrane region" description="Helical" evidence="10">
    <location>
        <begin position="282"/>
        <end position="308"/>
    </location>
</feature>
<dbReference type="EMBL" id="VLKH01000012">
    <property type="protein sequence ID" value="TWH77700.1"/>
    <property type="molecule type" value="Genomic_DNA"/>
</dbReference>
<organism evidence="13 14">
    <name type="scientific">Sedimentibacter saalensis</name>
    <dbReference type="NCBI Taxonomy" id="130788"/>
    <lineage>
        <taxon>Bacteria</taxon>
        <taxon>Bacillati</taxon>
        <taxon>Bacillota</taxon>
        <taxon>Tissierellia</taxon>
        <taxon>Sedimentibacter</taxon>
    </lineage>
</organism>
<dbReference type="InterPro" id="IPR003660">
    <property type="entry name" value="HAMP_dom"/>
</dbReference>
<comment type="caution">
    <text evidence="13">The sequence shown here is derived from an EMBL/GenBank/DDBJ whole genome shotgun (WGS) entry which is preliminary data.</text>
</comment>
<comment type="similarity">
    <text evidence="7">Belongs to the methyl-accepting chemotaxis (MCP) protein family.</text>
</comment>
<keyword evidence="3" id="KW-0145">Chemotaxis</keyword>
<feature type="coiled-coil region" evidence="9">
    <location>
        <begin position="441"/>
        <end position="482"/>
    </location>
</feature>
<dbReference type="InterPro" id="IPR051310">
    <property type="entry name" value="MCP_chemotaxis"/>
</dbReference>
<keyword evidence="5 10" id="KW-1133">Transmembrane helix</keyword>
<dbReference type="AlphaFoldDB" id="A0A562J3I0"/>
<proteinExistence type="inferred from homology"/>
<feature type="domain" description="HAMP" evidence="12">
    <location>
        <begin position="309"/>
        <end position="362"/>
    </location>
</feature>
<dbReference type="CDD" id="cd12914">
    <property type="entry name" value="PDC1_DGC_like"/>
    <property type="match status" value="1"/>
</dbReference>
<comment type="subcellular location">
    <subcellularLocation>
        <location evidence="1">Cell membrane</location>
        <topology evidence="1">Multi-pass membrane protein</topology>
    </subcellularLocation>
</comment>
<keyword evidence="2" id="KW-1003">Cell membrane</keyword>
<keyword evidence="9" id="KW-0175">Coiled coil</keyword>
<evidence type="ECO:0000256" key="8">
    <source>
        <dbReference type="PROSITE-ProRule" id="PRU00284"/>
    </source>
</evidence>
<evidence type="ECO:0000256" key="3">
    <source>
        <dbReference type="ARBA" id="ARBA00022500"/>
    </source>
</evidence>
<dbReference type="Pfam" id="PF02743">
    <property type="entry name" value="dCache_1"/>
    <property type="match status" value="1"/>
</dbReference>
<dbReference type="Gene3D" id="1.10.287.950">
    <property type="entry name" value="Methyl-accepting chemotaxis protein"/>
    <property type="match status" value="1"/>
</dbReference>
<evidence type="ECO:0000259" key="11">
    <source>
        <dbReference type="PROSITE" id="PS50111"/>
    </source>
</evidence>
<protein>
    <submittedName>
        <fullName evidence="13">Methyl-accepting chemotaxis protein</fullName>
    </submittedName>
</protein>
<dbReference type="SUPFAM" id="SSF103190">
    <property type="entry name" value="Sensory domain-like"/>
    <property type="match status" value="1"/>
</dbReference>
<evidence type="ECO:0000256" key="1">
    <source>
        <dbReference type="ARBA" id="ARBA00004651"/>
    </source>
</evidence>
<keyword evidence="4 10" id="KW-0812">Transmembrane</keyword>
<feature type="domain" description="Methyl-accepting transducer" evidence="11">
    <location>
        <begin position="412"/>
        <end position="641"/>
    </location>
</feature>
<dbReference type="GO" id="GO:0005886">
    <property type="term" value="C:plasma membrane"/>
    <property type="evidence" value="ECO:0007669"/>
    <property type="project" value="UniProtKB-SubCell"/>
</dbReference>
<dbReference type="PROSITE" id="PS50111">
    <property type="entry name" value="CHEMOTAXIS_TRANSDUC_2"/>
    <property type="match status" value="1"/>
</dbReference>
<evidence type="ECO:0000256" key="5">
    <source>
        <dbReference type="ARBA" id="ARBA00022989"/>
    </source>
</evidence>
<keyword evidence="8" id="KW-0807">Transducer</keyword>
<dbReference type="SMART" id="SM00283">
    <property type="entry name" value="MA"/>
    <property type="match status" value="1"/>
</dbReference>
<dbReference type="InterPro" id="IPR029151">
    <property type="entry name" value="Sensor-like_sf"/>
</dbReference>
<dbReference type="PANTHER" id="PTHR43531">
    <property type="entry name" value="PROTEIN ICFG"/>
    <property type="match status" value="1"/>
</dbReference>
<dbReference type="CDD" id="cd12912">
    <property type="entry name" value="PDC2_MCP_like"/>
    <property type="match status" value="1"/>
</dbReference>
<accession>A0A562J3I0</accession>
<dbReference type="FunFam" id="1.10.287.950:FF:000001">
    <property type="entry name" value="Methyl-accepting chemotaxis sensory transducer"/>
    <property type="match status" value="1"/>
</dbReference>
<dbReference type="PROSITE" id="PS50885">
    <property type="entry name" value="HAMP"/>
    <property type="match status" value="1"/>
</dbReference>
<dbReference type="PANTHER" id="PTHR43531:SF11">
    <property type="entry name" value="METHYL-ACCEPTING CHEMOTAXIS PROTEIN 3"/>
    <property type="match status" value="1"/>
</dbReference>
<dbReference type="GO" id="GO:0004888">
    <property type="term" value="F:transmembrane signaling receptor activity"/>
    <property type="evidence" value="ECO:0007669"/>
    <property type="project" value="TreeGrafter"/>
</dbReference>
<dbReference type="GO" id="GO:0006935">
    <property type="term" value="P:chemotaxis"/>
    <property type="evidence" value="ECO:0007669"/>
    <property type="project" value="UniProtKB-KW"/>
</dbReference>
<evidence type="ECO:0000256" key="6">
    <source>
        <dbReference type="ARBA" id="ARBA00023136"/>
    </source>
</evidence>
<evidence type="ECO:0000259" key="12">
    <source>
        <dbReference type="PROSITE" id="PS50885"/>
    </source>
</evidence>
<dbReference type="Gene3D" id="6.10.340.10">
    <property type="match status" value="1"/>
</dbReference>
<dbReference type="InterPro" id="IPR004089">
    <property type="entry name" value="MCPsignal_dom"/>
</dbReference>
<sequence length="661" mass="70166">MNKFKSLKSKLIVTTTAIVFLTAVLNLAIGILASYKGLTHNVETDLKSIGQTVEVGITSELHNIKHGVESAAKLDLIGKADASQAELAEILKFITEDENYKSLSVADSTGTIITSNADFVGKNVADQEYFNKAMAGETYISSTTYDANNELSIVLSAPVSNENNFNGVVIATLDPNAYSEIIKNIVVGETGNVFIIDNTGTMIANKRPELIESRANFIEKANTDKAYASAAAVYTNMIEGKSGVEVYAYDSGDRICFYAPIPSTDGWSYGVVAPIKEMTSSIWVTIIGLGISSAACIFLGVILTLAIAKSIANPISLVCRRLEQLSEGDLHSPVAEVKSKDETGILSASLDKTVNSLRGYISDITDTLKEVSEGNMLVKVNGEFEGDFAPIKESLSSITMSLNSVLMDINQAAEQVASGSDEVSGGAQALAQGTAEQASSVEELSATIQDISENVEKNAENAEKANENVNNVREEIEVSNKYMEEMVEAMFQISDSSSQIGKIIKAIEDIAFQTNILALNAAVEAARAGAAGKGFAVVADEVRNLASKSAEAAKNTTDLIENSMKQVENGTKIANETAKSLVHVVESAKAVTDIVYKISQASKDQASAINQITVGIEQIANVVQTNSATSEESAAASEELSGQAQMMKSLIGKFKLGNLEG</sequence>
<dbReference type="OrthoDB" id="1704841at2"/>
<evidence type="ECO:0000313" key="14">
    <source>
        <dbReference type="Proteomes" id="UP000315343"/>
    </source>
</evidence>
<evidence type="ECO:0000256" key="7">
    <source>
        <dbReference type="ARBA" id="ARBA00029447"/>
    </source>
</evidence>
<dbReference type="Proteomes" id="UP000315343">
    <property type="component" value="Unassembled WGS sequence"/>
</dbReference>
<dbReference type="Pfam" id="PF00672">
    <property type="entry name" value="HAMP"/>
    <property type="match status" value="1"/>
</dbReference>
<reference evidence="13 14" key="1">
    <citation type="submission" date="2019-07" db="EMBL/GenBank/DDBJ databases">
        <title>Genomic Encyclopedia of Type Strains, Phase I: the one thousand microbial genomes (KMG-I) project.</title>
        <authorList>
            <person name="Kyrpides N."/>
        </authorList>
    </citation>
    <scope>NUCLEOTIDE SEQUENCE [LARGE SCALE GENOMIC DNA]</scope>
    <source>
        <strain evidence="13 14">DSM 13558</strain>
    </source>
</reference>
<dbReference type="GO" id="GO:0007165">
    <property type="term" value="P:signal transduction"/>
    <property type="evidence" value="ECO:0007669"/>
    <property type="project" value="UniProtKB-KW"/>
</dbReference>
<dbReference type="RefSeq" id="WP_145086013.1">
    <property type="nucleotide sequence ID" value="NZ_VLKH01000012.1"/>
</dbReference>
<evidence type="ECO:0000256" key="4">
    <source>
        <dbReference type="ARBA" id="ARBA00022692"/>
    </source>
</evidence>
<dbReference type="Gene3D" id="3.30.450.20">
    <property type="entry name" value="PAS domain"/>
    <property type="match status" value="1"/>
</dbReference>
<dbReference type="InterPro" id="IPR033479">
    <property type="entry name" value="dCache_1"/>
</dbReference>
<name>A0A562J3I0_9FIRM</name>
<gene>
    <name evidence="13" type="ORF">LY60_03208</name>
</gene>
<keyword evidence="6 10" id="KW-0472">Membrane</keyword>